<evidence type="ECO:0000256" key="1">
    <source>
        <dbReference type="SAM" id="MobiDB-lite"/>
    </source>
</evidence>
<sequence length="84" mass="9635">MMDKIRSGRKWLKGKFSRNTTTEDRQEPKLKISNPTNFRRQDYDIQIDHEGNATIVGPMNFGEPRPAPPSPLITQAGSIHERDD</sequence>
<organism evidence="2 3">
    <name type="scientific">Exophiala sideris</name>
    <dbReference type="NCBI Taxonomy" id="1016849"/>
    <lineage>
        <taxon>Eukaryota</taxon>
        <taxon>Fungi</taxon>
        <taxon>Dikarya</taxon>
        <taxon>Ascomycota</taxon>
        <taxon>Pezizomycotina</taxon>
        <taxon>Eurotiomycetes</taxon>
        <taxon>Chaetothyriomycetidae</taxon>
        <taxon>Chaetothyriales</taxon>
        <taxon>Herpotrichiellaceae</taxon>
        <taxon>Exophiala</taxon>
    </lineage>
</organism>
<dbReference type="HOGENOM" id="CLU_2589779_0_0_1"/>
<dbReference type="AlphaFoldDB" id="A0A0D1Z0F1"/>
<dbReference type="EMBL" id="KN846951">
    <property type="protein sequence ID" value="KIV87299.1"/>
    <property type="molecule type" value="Genomic_DNA"/>
</dbReference>
<dbReference type="Proteomes" id="UP000053599">
    <property type="component" value="Unassembled WGS sequence"/>
</dbReference>
<evidence type="ECO:0000313" key="2">
    <source>
        <dbReference type="EMBL" id="KIV87299.1"/>
    </source>
</evidence>
<name>A0A0D1Z0F1_9EURO</name>
<reference evidence="2 3" key="1">
    <citation type="submission" date="2015-01" db="EMBL/GenBank/DDBJ databases">
        <title>The Genome Sequence of Exophiala sideris CBS121828.</title>
        <authorList>
            <consortium name="The Broad Institute Genomics Platform"/>
            <person name="Cuomo C."/>
            <person name="de Hoog S."/>
            <person name="Gorbushina A."/>
            <person name="Stielow B."/>
            <person name="Teixiera M."/>
            <person name="Abouelleil A."/>
            <person name="Chapman S.B."/>
            <person name="Priest M."/>
            <person name="Young S.K."/>
            <person name="Wortman J."/>
            <person name="Nusbaum C."/>
            <person name="Birren B."/>
        </authorList>
    </citation>
    <scope>NUCLEOTIDE SEQUENCE [LARGE SCALE GENOMIC DNA]</scope>
    <source>
        <strain evidence="2 3">CBS 121828</strain>
    </source>
</reference>
<proteinExistence type="predicted"/>
<accession>A0A0D1Z0F1</accession>
<evidence type="ECO:0000313" key="3">
    <source>
        <dbReference type="Proteomes" id="UP000053599"/>
    </source>
</evidence>
<gene>
    <name evidence="2" type="ORF">PV11_02854</name>
</gene>
<dbReference type="OrthoDB" id="4154127at2759"/>
<protein>
    <submittedName>
        <fullName evidence="2">Uncharacterized protein</fullName>
    </submittedName>
</protein>
<feature type="region of interest" description="Disordered" evidence="1">
    <location>
        <begin position="58"/>
        <end position="84"/>
    </location>
</feature>